<proteinExistence type="predicted"/>
<sequence length="87" mass="9824">MAGRVYYSFDDVSTAPETLTVKWSDMKTGSYSLAYIEGTNLIGEIVINGSKKYYRLDLSRQLEQGHQPSVTTPFLEMMLGTVVVRMH</sequence>
<reference evidence="1" key="1">
    <citation type="submission" date="2023-08" db="EMBL/GenBank/DDBJ databases">
        <authorList>
            <person name="Alioto T."/>
            <person name="Alioto T."/>
            <person name="Gomez Garrido J."/>
        </authorList>
    </citation>
    <scope>NUCLEOTIDE SEQUENCE</scope>
</reference>
<gene>
    <name evidence="1" type="ORF">OCTVUL_1B007751</name>
</gene>
<name>A0AA36BNZ2_OCTVU</name>
<protein>
    <submittedName>
        <fullName evidence="1">Uncharacterized protein</fullName>
    </submittedName>
</protein>
<evidence type="ECO:0000313" key="2">
    <source>
        <dbReference type="Proteomes" id="UP001162480"/>
    </source>
</evidence>
<dbReference type="EMBL" id="OX597832">
    <property type="protein sequence ID" value="CAI9736931.1"/>
    <property type="molecule type" value="Genomic_DNA"/>
</dbReference>
<organism evidence="1 2">
    <name type="scientific">Octopus vulgaris</name>
    <name type="common">Common octopus</name>
    <dbReference type="NCBI Taxonomy" id="6645"/>
    <lineage>
        <taxon>Eukaryota</taxon>
        <taxon>Metazoa</taxon>
        <taxon>Spiralia</taxon>
        <taxon>Lophotrochozoa</taxon>
        <taxon>Mollusca</taxon>
        <taxon>Cephalopoda</taxon>
        <taxon>Coleoidea</taxon>
        <taxon>Octopodiformes</taxon>
        <taxon>Octopoda</taxon>
        <taxon>Incirrata</taxon>
        <taxon>Octopodidae</taxon>
        <taxon>Octopus</taxon>
    </lineage>
</organism>
<dbReference type="Proteomes" id="UP001162480">
    <property type="component" value="Chromosome 19"/>
</dbReference>
<accession>A0AA36BNZ2</accession>
<dbReference type="AlphaFoldDB" id="A0AA36BNZ2"/>
<evidence type="ECO:0000313" key="1">
    <source>
        <dbReference type="EMBL" id="CAI9736931.1"/>
    </source>
</evidence>
<keyword evidence="2" id="KW-1185">Reference proteome</keyword>